<dbReference type="AlphaFoldDB" id="A0AAV7CWE2"/>
<comment type="caution">
    <text evidence="4">Lacks conserved residue(s) required for the propagation of feature annotation.</text>
</comment>
<dbReference type="GO" id="GO:0000146">
    <property type="term" value="F:microfilament motor activity"/>
    <property type="evidence" value="ECO:0007669"/>
    <property type="project" value="TreeGrafter"/>
</dbReference>
<accession>A0AAV7CWE2</accession>
<evidence type="ECO:0000256" key="4">
    <source>
        <dbReference type="PROSITE-ProRule" id="PRU00782"/>
    </source>
</evidence>
<dbReference type="GO" id="GO:0005524">
    <property type="term" value="F:ATP binding"/>
    <property type="evidence" value="ECO:0007669"/>
    <property type="project" value="UniProtKB-KW"/>
</dbReference>
<dbReference type="GO" id="GO:0007015">
    <property type="term" value="P:actin filament organization"/>
    <property type="evidence" value="ECO:0007669"/>
    <property type="project" value="TreeGrafter"/>
</dbReference>
<evidence type="ECO:0000313" key="7">
    <source>
        <dbReference type="Proteomes" id="UP000824782"/>
    </source>
</evidence>
<keyword evidence="2" id="KW-0067">ATP-binding</keyword>
<dbReference type="InterPro" id="IPR027417">
    <property type="entry name" value="P-loop_NTPase"/>
</dbReference>
<sequence>MGFVNTTSDLLKLSPDLLLKGLCFRTITAGKQVFKKPCKKSECETRRDCLAKTVYARLFDWLVTEINKSIICESGKWDHFIGKTFL</sequence>
<gene>
    <name evidence="6" type="ORF">GDO81_006209</name>
</gene>
<evidence type="ECO:0000256" key="1">
    <source>
        <dbReference type="ARBA" id="ARBA00022741"/>
    </source>
</evidence>
<evidence type="ECO:0000256" key="3">
    <source>
        <dbReference type="ARBA" id="ARBA00023203"/>
    </source>
</evidence>
<dbReference type="PANTHER" id="PTHR13140">
    <property type="entry name" value="MYOSIN"/>
    <property type="match status" value="1"/>
</dbReference>
<dbReference type="GO" id="GO:0016020">
    <property type="term" value="C:membrane"/>
    <property type="evidence" value="ECO:0007669"/>
    <property type="project" value="TreeGrafter"/>
</dbReference>
<evidence type="ECO:0000259" key="5">
    <source>
        <dbReference type="PROSITE" id="PS51456"/>
    </source>
</evidence>
<dbReference type="Gene3D" id="1.20.120.720">
    <property type="entry name" value="Myosin VI head, motor domain, U50 subdomain"/>
    <property type="match status" value="1"/>
</dbReference>
<keyword evidence="4" id="KW-0505">Motor protein</keyword>
<dbReference type="PROSITE" id="PS51456">
    <property type="entry name" value="MYOSIN_MOTOR"/>
    <property type="match status" value="1"/>
</dbReference>
<dbReference type="GO" id="GO:0005737">
    <property type="term" value="C:cytoplasm"/>
    <property type="evidence" value="ECO:0007669"/>
    <property type="project" value="TreeGrafter"/>
</dbReference>
<comment type="caution">
    <text evidence="6">The sequence shown here is derived from an EMBL/GenBank/DDBJ whole genome shotgun (WGS) entry which is preliminary data.</text>
</comment>
<dbReference type="SUPFAM" id="SSF52540">
    <property type="entry name" value="P-loop containing nucleoside triphosphate hydrolases"/>
    <property type="match status" value="1"/>
</dbReference>
<feature type="domain" description="Myosin motor" evidence="5">
    <location>
        <begin position="1"/>
        <end position="86"/>
    </location>
</feature>
<evidence type="ECO:0000313" key="6">
    <source>
        <dbReference type="EMBL" id="KAG8589005.1"/>
    </source>
</evidence>
<keyword evidence="4" id="KW-0518">Myosin</keyword>
<organism evidence="6 7">
    <name type="scientific">Engystomops pustulosus</name>
    <name type="common">Tungara frog</name>
    <name type="synonym">Physalaemus pustulosus</name>
    <dbReference type="NCBI Taxonomy" id="76066"/>
    <lineage>
        <taxon>Eukaryota</taxon>
        <taxon>Metazoa</taxon>
        <taxon>Chordata</taxon>
        <taxon>Craniata</taxon>
        <taxon>Vertebrata</taxon>
        <taxon>Euteleostomi</taxon>
        <taxon>Amphibia</taxon>
        <taxon>Batrachia</taxon>
        <taxon>Anura</taxon>
        <taxon>Neobatrachia</taxon>
        <taxon>Hyloidea</taxon>
        <taxon>Leptodactylidae</taxon>
        <taxon>Leiuperinae</taxon>
        <taxon>Engystomops</taxon>
    </lineage>
</organism>
<proteinExistence type="inferred from homology"/>
<dbReference type="GO" id="GO:0051015">
    <property type="term" value="F:actin filament binding"/>
    <property type="evidence" value="ECO:0007669"/>
    <property type="project" value="TreeGrafter"/>
</dbReference>
<dbReference type="EMBL" id="WNYA01000002">
    <property type="protein sequence ID" value="KAG8589005.1"/>
    <property type="molecule type" value="Genomic_DNA"/>
</dbReference>
<dbReference type="GO" id="GO:0016459">
    <property type="term" value="C:myosin complex"/>
    <property type="evidence" value="ECO:0007669"/>
    <property type="project" value="UniProtKB-KW"/>
</dbReference>
<dbReference type="Pfam" id="PF00063">
    <property type="entry name" value="Myosin_head"/>
    <property type="match status" value="1"/>
</dbReference>
<reference evidence="6" key="1">
    <citation type="thesis" date="2020" institute="ProQuest LLC" country="789 East Eisenhower Parkway, Ann Arbor, MI, USA">
        <title>Comparative Genomics and Chromosome Evolution.</title>
        <authorList>
            <person name="Mudd A.B."/>
        </authorList>
    </citation>
    <scope>NUCLEOTIDE SEQUENCE</scope>
    <source>
        <strain evidence="6">237g6f4</strain>
        <tissue evidence="6">Blood</tissue>
    </source>
</reference>
<keyword evidence="3 4" id="KW-0009">Actin-binding</keyword>
<protein>
    <recommendedName>
        <fullName evidence="5">Myosin motor domain-containing protein</fullName>
    </recommendedName>
</protein>
<keyword evidence="1" id="KW-0547">Nucleotide-binding</keyword>
<name>A0AAV7CWE2_ENGPU</name>
<dbReference type="InterPro" id="IPR001609">
    <property type="entry name" value="Myosin_head_motor_dom-like"/>
</dbReference>
<dbReference type="PANTHER" id="PTHR13140:SF289">
    <property type="entry name" value="UNCONVENTIONAL MYOSIN-XIX"/>
    <property type="match status" value="1"/>
</dbReference>
<dbReference type="Proteomes" id="UP000824782">
    <property type="component" value="Unassembled WGS sequence"/>
</dbReference>
<keyword evidence="7" id="KW-1185">Reference proteome</keyword>
<comment type="similarity">
    <text evidence="4">Belongs to the TRAFAC class myosin-kinesin ATPase superfamily. Myosin family.</text>
</comment>
<evidence type="ECO:0000256" key="2">
    <source>
        <dbReference type="ARBA" id="ARBA00022840"/>
    </source>
</evidence>